<evidence type="ECO:0000313" key="2">
    <source>
        <dbReference type="EMBL" id="GAA4288219.1"/>
    </source>
</evidence>
<proteinExistence type="predicted"/>
<dbReference type="Proteomes" id="UP001499841">
    <property type="component" value="Unassembled WGS sequence"/>
</dbReference>
<sequence>MGVKLLGQPGTQAGHQQLLLERGEGVQVRLPGPQAGDPAVLVLAQPRVSRGGRSSCHSFLGTDRGLPGTSPDGGRLPARDAILPRRGGAVPPSRPVLTSA</sequence>
<evidence type="ECO:0000256" key="1">
    <source>
        <dbReference type="SAM" id="MobiDB-lite"/>
    </source>
</evidence>
<organism evidence="2 3">
    <name type="scientific">Georgenia daeguensis</name>
    <dbReference type="NCBI Taxonomy" id="908355"/>
    <lineage>
        <taxon>Bacteria</taxon>
        <taxon>Bacillati</taxon>
        <taxon>Actinomycetota</taxon>
        <taxon>Actinomycetes</taxon>
        <taxon>Micrococcales</taxon>
        <taxon>Bogoriellaceae</taxon>
        <taxon>Georgenia</taxon>
    </lineage>
</organism>
<feature type="region of interest" description="Disordered" evidence="1">
    <location>
        <begin position="50"/>
        <end position="100"/>
    </location>
</feature>
<accession>A0ABP8EW61</accession>
<comment type="caution">
    <text evidence="2">The sequence shown here is derived from an EMBL/GenBank/DDBJ whole genome shotgun (WGS) entry which is preliminary data.</text>
</comment>
<keyword evidence="3" id="KW-1185">Reference proteome</keyword>
<dbReference type="EMBL" id="BAABBA010000012">
    <property type="protein sequence ID" value="GAA4288219.1"/>
    <property type="molecule type" value="Genomic_DNA"/>
</dbReference>
<reference evidence="3" key="1">
    <citation type="journal article" date="2019" name="Int. J. Syst. Evol. Microbiol.">
        <title>The Global Catalogue of Microorganisms (GCM) 10K type strain sequencing project: providing services to taxonomists for standard genome sequencing and annotation.</title>
        <authorList>
            <consortium name="The Broad Institute Genomics Platform"/>
            <consortium name="The Broad Institute Genome Sequencing Center for Infectious Disease"/>
            <person name="Wu L."/>
            <person name="Ma J."/>
        </authorList>
    </citation>
    <scope>NUCLEOTIDE SEQUENCE [LARGE SCALE GENOMIC DNA]</scope>
    <source>
        <strain evidence="3">JCM 17459</strain>
    </source>
</reference>
<name>A0ABP8EW61_9MICO</name>
<gene>
    <name evidence="2" type="ORF">GCM10022262_25790</name>
</gene>
<protein>
    <submittedName>
        <fullName evidence="2">Uncharacterized protein</fullName>
    </submittedName>
</protein>
<evidence type="ECO:0000313" key="3">
    <source>
        <dbReference type="Proteomes" id="UP001499841"/>
    </source>
</evidence>